<dbReference type="Gene3D" id="3.90.1580.10">
    <property type="entry name" value="paralog of FGE (formylglycine-generating enzyme)"/>
    <property type="match status" value="2"/>
</dbReference>
<proteinExistence type="predicted"/>
<evidence type="ECO:0000313" key="7">
    <source>
        <dbReference type="Proteomes" id="UP000295499"/>
    </source>
</evidence>
<dbReference type="Pfam" id="PF12867">
    <property type="entry name" value="DinB_2"/>
    <property type="match status" value="1"/>
</dbReference>
<dbReference type="PANTHER" id="PTHR23150:SF36">
    <property type="entry name" value="HERCYNINE OXYGENASE"/>
    <property type="match status" value="1"/>
</dbReference>
<dbReference type="RefSeq" id="WP_133551783.1">
    <property type="nucleotide sequence ID" value="NZ_SNWM01000001.1"/>
</dbReference>
<evidence type="ECO:0000256" key="3">
    <source>
        <dbReference type="ARBA" id="ARBA00037882"/>
    </source>
</evidence>
<dbReference type="OrthoDB" id="9768004at2"/>
<reference evidence="6 7" key="1">
    <citation type="submission" date="2019-03" db="EMBL/GenBank/DDBJ databases">
        <title>Genomic Encyclopedia of Archaeal and Bacterial Type Strains, Phase II (KMG-II): from individual species to whole genera.</title>
        <authorList>
            <person name="Goeker M."/>
        </authorList>
    </citation>
    <scope>NUCLEOTIDE SEQUENCE [LARGE SCALE GENOMIC DNA]</scope>
    <source>
        <strain evidence="6 7">DSM 19034</strain>
    </source>
</reference>
<dbReference type="PANTHER" id="PTHR23150">
    <property type="entry name" value="SULFATASE MODIFYING FACTOR 1, 2"/>
    <property type="match status" value="1"/>
</dbReference>
<dbReference type="InterPro" id="IPR051043">
    <property type="entry name" value="Sulfatase_Mod_Factor_Kinase"/>
</dbReference>
<feature type="domain" description="DinB-like" evidence="5">
    <location>
        <begin position="6"/>
        <end position="112"/>
    </location>
</feature>
<keyword evidence="7" id="KW-1185">Reference proteome</keyword>
<gene>
    <name evidence="6" type="ORF">CLV32_0377</name>
</gene>
<comment type="pathway">
    <text evidence="3">Amino-acid biosynthesis; ergothioneine biosynthesis.</text>
</comment>
<dbReference type="AlphaFoldDB" id="A0A4R6IP96"/>
<accession>A0A4R6IP96</accession>
<feature type="domain" description="Sulfatase-modifying factor enzyme-like" evidence="4">
    <location>
        <begin position="171"/>
        <end position="305"/>
    </location>
</feature>
<sequence>MSLLDQYAITRALTEKICSALEKEDYVVQPVADVSPPKWHLGHTTWFFETFLLIPHAVAYQPFNTDYNYVFNSYYETIGARVIRTDRGNLSRPTVDDVYKYRAYVDKGMAHLLSCGLSNELLEIFTLGINHEQQHQELLWYDIKYILGHNPLFPAYSHEKTIEDGLKHAEKDWLVIPEGIYEMGYKGSDFTFDNELGRHKVYLNGASISTELVTNREFKEFIDAGCYTDFNYWHAEGWDWVKTNNIRSPLYWHNVDGIWFNYSLGGLVPVKDDQPVSHISFYEAWAYAQWSGHRLPTEFEWEVASDKFEWGQLWEWTESAYLPYPGFSKAPGAIGEYNGKFMVNQKVLRGASVATSPNHSRNTYRNFFHPHLRWMYSGLRLAK</sequence>
<keyword evidence="1" id="KW-0560">Oxidoreductase</keyword>
<name>A0A4R6IP96_9SPHI</name>
<dbReference type="EMBL" id="SNWM01000001">
    <property type="protein sequence ID" value="TDO24090.1"/>
    <property type="molecule type" value="Genomic_DNA"/>
</dbReference>
<organism evidence="6 7">
    <name type="scientific">Pedobacter duraquae</name>
    <dbReference type="NCBI Taxonomy" id="425511"/>
    <lineage>
        <taxon>Bacteria</taxon>
        <taxon>Pseudomonadati</taxon>
        <taxon>Bacteroidota</taxon>
        <taxon>Sphingobacteriia</taxon>
        <taxon>Sphingobacteriales</taxon>
        <taxon>Sphingobacteriaceae</taxon>
        <taxon>Pedobacter</taxon>
    </lineage>
</organism>
<keyword evidence="2" id="KW-0408">Iron</keyword>
<evidence type="ECO:0000256" key="1">
    <source>
        <dbReference type="ARBA" id="ARBA00023002"/>
    </source>
</evidence>
<evidence type="ECO:0000313" key="6">
    <source>
        <dbReference type="EMBL" id="TDO24090.1"/>
    </source>
</evidence>
<dbReference type="GO" id="GO:0052699">
    <property type="term" value="P:ergothioneine biosynthetic process"/>
    <property type="evidence" value="ECO:0007669"/>
    <property type="project" value="InterPro"/>
</dbReference>
<protein>
    <submittedName>
        <fullName evidence="6">Ergothioneine biosynthesis protein EgtB</fullName>
    </submittedName>
</protein>
<dbReference type="SUPFAM" id="SSF56436">
    <property type="entry name" value="C-type lectin-like"/>
    <property type="match status" value="1"/>
</dbReference>
<dbReference type="Pfam" id="PF03781">
    <property type="entry name" value="FGE-sulfatase"/>
    <property type="match status" value="1"/>
</dbReference>
<dbReference type="InterPro" id="IPR017806">
    <property type="entry name" value="EgtB"/>
</dbReference>
<dbReference type="InterPro" id="IPR016187">
    <property type="entry name" value="CTDL_fold"/>
</dbReference>
<evidence type="ECO:0000259" key="4">
    <source>
        <dbReference type="Pfam" id="PF03781"/>
    </source>
</evidence>
<dbReference type="NCBIfam" id="TIGR03440">
    <property type="entry name" value="egtB_TIGR03440"/>
    <property type="match status" value="1"/>
</dbReference>
<evidence type="ECO:0000259" key="5">
    <source>
        <dbReference type="Pfam" id="PF12867"/>
    </source>
</evidence>
<comment type="caution">
    <text evidence="6">The sequence shown here is derived from an EMBL/GenBank/DDBJ whole genome shotgun (WGS) entry which is preliminary data.</text>
</comment>
<evidence type="ECO:0000256" key="2">
    <source>
        <dbReference type="ARBA" id="ARBA00023004"/>
    </source>
</evidence>
<dbReference type="Proteomes" id="UP000295499">
    <property type="component" value="Unassembled WGS sequence"/>
</dbReference>
<dbReference type="InterPro" id="IPR024775">
    <property type="entry name" value="DinB-like"/>
</dbReference>
<dbReference type="InterPro" id="IPR042095">
    <property type="entry name" value="SUMF_sf"/>
</dbReference>
<dbReference type="InterPro" id="IPR005532">
    <property type="entry name" value="SUMF_dom"/>
</dbReference>